<gene>
    <name evidence="3" type="ORF">SAMN02745221_01283</name>
</gene>
<dbReference type="GO" id="GO:1990170">
    <property type="term" value="P:stress response to cadmium ion"/>
    <property type="evidence" value="ECO:0007669"/>
    <property type="project" value="TreeGrafter"/>
</dbReference>
<dbReference type="PIRSF" id="PIRSF015034">
    <property type="entry name" value="YacH"/>
    <property type="match status" value="1"/>
</dbReference>
<dbReference type="PANTHER" id="PTHR38430:SF1">
    <property type="entry name" value="PROTEIN-ARGININE KINASE ACTIVATOR PROTEIN"/>
    <property type="match status" value="1"/>
</dbReference>
<dbReference type="PROSITE" id="PS50151">
    <property type="entry name" value="UVR"/>
    <property type="match status" value="1"/>
</dbReference>
<dbReference type="OrthoDB" id="9788704at2"/>
<name>A0A1M5NSI8_9FIRM</name>
<dbReference type="GO" id="GO:0008270">
    <property type="term" value="F:zinc ion binding"/>
    <property type="evidence" value="ECO:0007669"/>
    <property type="project" value="TreeGrafter"/>
</dbReference>
<dbReference type="InterPro" id="IPR001943">
    <property type="entry name" value="UVR_dom"/>
</dbReference>
<dbReference type="EMBL" id="FQWY01000018">
    <property type="protein sequence ID" value="SHG92437.1"/>
    <property type="molecule type" value="Genomic_DNA"/>
</dbReference>
<evidence type="ECO:0000313" key="3">
    <source>
        <dbReference type="EMBL" id="SHG92437.1"/>
    </source>
</evidence>
<keyword evidence="3" id="KW-0808">Transferase</keyword>
<organism evidence="3 4">
    <name type="scientific">Thermosyntropha lipolytica DSM 11003</name>
    <dbReference type="NCBI Taxonomy" id="1123382"/>
    <lineage>
        <taxon>Bacteria</taxon>
        <taxon>Bacillati</taxon>
        <taxon>Bacillota</taxon>
        <taxon>Clostridia</taxon>
        <taxon>Eubacteriales</taxon>
        <taxon>Syntrophomonadaceae</taxon>
        <taxon>Thermosyntropha</taxon>
    </lineage>
</organism>
<protein>
    <submittedName>
        <fullName evidence="3">Protein-arginine kinase activator protein McsA</fullName>
    </submittedName>
</protein>
<dbReference type="InterPro" id="IPR036876">
    <property type="entry name" value="UVR_dom_sf"/>
</dbReference>
<dbReference type="Pfam" id="PF02151">
    <property type="entry name" value="UVR"/>
    <property type="match status" value="1"/>
</dbReference>
<feature type="coiled-coil region" evidence="1">
    <location>
        <begin position="131"/>
        <end position="170"/>
    </location>
</feature>
<dbReference type="GO" id="GO:0005507">
    <property type="term" value="F:copper ion binding"/>
    <property type="evidence" value="ECO:0007669"/>
    <property type="project" value="TreeGrafter"/>
</dbReference>
<keyword evidence="1" id="KW-0175">Coiled coil</keyword>
<evidence type="ECO:0000256" key="1">
    <source>
        <dbReference type="SAM" id="Coils"/>
    </source>
</evidence>
<dbReference type="GO" id="GO:0016301">
    <property type="term" value="F:kinase activity"/>
    <property type="evidence" value="ECO:0007669"/>
    <property type="project" value="UniProtKB-KW"/>
</dbReference>
<evidence type="ECO:0000259" key="2">
    <source>
        <dbReference type="PROSITE" id="PS50151"/>
    </source>
</evidence>
<dbReference type="RefSeq" id="WP_073091746.1">
    <property type="nucleotide sequence ID" value="NZ_FQWY01000018.1"/>
</dbReference>
<evidence type="ECO:0000313" key="4">
    <source>
        <dbReference type="Proteomes" id="UP000242329"/>
    </source>
</evidence>
<dbReference type="Gene3D" id="4.10.860.10">
    <property type="entry name" value="UVR domain"/>
    <property type="match status" value="1"/>
</dbReference>
<dbReference type="GO" id="GO:0050897">
    <property type="term" value="F:cobalt ion binding"/>
    <property type="evidence" value="ECO:0007669"/>
    <property type="project" value="TreeGrafter"/>
</dbReference>
<accession>A0A1M5NSI8</accession>
<dbReference type="GO" id="GO:1990169">
    <property type="term" value="P:stress response to copper ion"/>
    <property type="evidence" value="ECO:0007669"/>
    <property type="project" value="TreeGrafter"/>
</dbReference>
<reference evidence="4" key="1">
    <citation type="submission" date="2016-11" db="EMBL/GenBank/DDBJ databases">
        <authorList>
            <person name="Varghese N."/>
            <person name="Submissions S."/>
        </authorList>
    </citation>
    <scope>NUCLEOTIDE SEQUENCE [LARGE SCALE GENOMIC DNA]</scope>
    <source>
        <strain evidence="4">DSM 11003</strain>
    </source>
</reference>
<dbReference type="AlphaFoldDB" id="A0A1M5NSI8"/>
<dbReference type="InterPro" id="IPR025542">
    <property type="entry name" value="YacH"/>
</dbReference>
<keyword evidence="4" id="KW-1185">Reference proteome</keyword>
<feature type="domain" description="UVR" evidence="2">
    <location>
        <begin position="135"/>
        <end position="170"/>
    </location>
</feature>
<dbReference type="PANTHER" id="PTHR38430">
    <property type="entry name" value="PROTEIN-ARGININE KINASE ACTIVATOR PROTEIN"/>
    <property type="match status" value="1"/>
</dbReference>
<dbReference type="Proteomes" id="UP000242329">
    <property type="component" value="Unassembled WGS sequence"/>
</dbReference>
<dbReference type="STRING" id="1123382.SAMN02745221_01283"/>
<proteinExistence type="predicted"/>
<dbReference type="SUPFAM" id="SSF46600">
    <property type="entry name" value="C-terminal UvrC-binding domain of UvrB"/>
    <property type="match status" value="1"/>
</dbReference>
<dbReference type="GO" id="GO:0046870">
    <property type="term" value="F:cadmium ion binding"/>
    <property type="evidence" value="ECO:0007669"/>
    <property type="project" value="TreeGrafter"/>
</dbReference>
<sequence>MYCEECKVRPATVHLTQIINGQTMQTHLCEQCAAKKGASMFNLNIEPGFSIPNLLGTLFGNVYNMQEVSTPAVLSTTCPNCGMSFERIRQTGKLGCSECYSAFARELEPTLRRVHGNSQHIGKIPKRGGGKVMLKKKIEELKSRLQKAVAREEYEKAAEIRDEIKRLEKEME</sequence>
<keyword evidence="3" id="KW-0418">Kinase</keyword>